<feature type="binding site" evidence="1">
    <location>
        <position position="153"/>
    </location>
    <ligand>
        <name>Mn(2+)</name>
        <dbReference type="ChEBI" id="CHEBI:29035"/>
        <label>2</label>
    </ligand>
</feature>
<dbReference type="Gene3D" id="3.30.70.360">
    <property type="match status" value="1"/>
</dbReference>
<dbReference type="SUPFAM" id="SSF53187">
    <property type="entry name" value="Zn-dependent exopeptidases"/>
    <property type="match status" value="1"/>
</dbReference>
<protein>
    <submittedName>
        <fullName evidence="3">Amidohydrolase</fullName>
    </submittedName>
</protein>
<dbReference type="RefSeq" id="WP_213141172.1">
    <property type="nucleotide sequence ID" value="NZ_JAGYPE020000014.1"/>
</dbReference>
<dbReference type="GO" id="GO:0016787">
    <property type="term" value="F:hydrolase activity"/>
    <property type="evidence" value="ECO:0007669"/>
    <property type="project" value="InterPro"/>
</dbReference>
<feature type="binding site" evidence="1">
    <location>
        <position position="129"/>
    </location>
    <ligand>
        <name>Mn(2+)</name>
        <dbReference type="ChEBI" id="CHEBI:29035"/>
        <label>2</label>
    </ligand>
</feature>
<dbReference type="SUPFAM" id="SSF55031">
    <property type="entry name" value="Bacterial exopeptidase dimerisation domain"/>
    <property type="match status" value="1"/>
</dbReference>
<dbReference type="AlphaFoldDB" id="A0A942SW82"/>
<dbReference type="PIRSF" id="PIRSF005962">
    <property type="entry name" value="Pept_M20D_amidohydro"/>
    <property type="match status" value="1"/>
</dbReference>
<dbReference type="PANTHER" id="PTHR11014">
    <property type="entry name" value="PEPTIDASE M20 FAMILY MEMBER"/>
    <property type="match status" value="1"/>
</dbReference>
<proteinExistence type="predicted"/>
<accession>A0A942SW82</accession>
<evidence type="ECO:0000256" key="1">
    <source>
        <dbReference type="PIRSR" id="PIRSR005962-1"/>
    </source>
</evidence>
<dbReference type="EMBL" id="JAGYPE020000014">
    <property type="protein sequence ID" value="MCH6265917.1"/>
    <property type="molecule type" value="Genomic_DNA"/>
</dbReference>
<dbReference type="EMBL" id="JAGYPE010000001">
    <property type="protein sequence ID" value="MBS4181319.1"/>
    <property type="molecule type" value="Genomic_DNA"/>
</dbReference>
<evidence type="ECO:0000313" key="5">
    <source>
        <dbReference type="Proteomes" id="UP000677265"/>
    </source>
</evidence>
<feature type="domain" description="Peptidase M20 dimerisation" evidence="2">
    <location>
        <begin position="174"/>
        <end position="271"/>
    </location>
</feature>
<keyword evidence="1" id="KW-0464">Manganese</keyword>
<sequence length="377" mass="41539">MNPIDYIEQNKELLVQTYHDLHIVAEPSWEEKKTSQYLVNRLKNAGLLVKTFPTHYGIVAEIPGQSDEIIALRADLDALLQEVDGVVKANHSCGHDAHSTMALYSALALAASGMKPKHTLRFIFQPAEEKGEGALQMMEDGALEQVKLLFGVHLRPQFEVPYSHASPVIIHGSAGTVKGTIKGRQAHAARPQDGINVIEAAALIVQKLKGIKIETKLPYSIKMTQLSTDNESSNVIPETAGFTIDARAQSNEVMDILTQRTHEIMEQVMEETGAFVQWKMEEYVPAAVKNEQAMKFAENAIKDILGEHQVVPVCVSQGGEDFHFYTVKNPGLPATMIGLGCGLAPGLHHPKMTFQLDALHYGAKILTRTIMLALEEY</sequence>
<comment type="cofactor">
    <cofactor evidence="1">
        <name>Mn(2+)</name>
        <dbReference type="ChEBI" id="CHEBI:29035"/>
    </cofactor>
    <text evidence="1">The Mn(2+) ion enhances activity.</text>
</comment>
<dbReference type="InterPro" id="IPR017439">
    <property type="entry name" value="Amidohydrolase"/>
</dbReference>
<evidence type="ECO:0000313" key="3">
    <source>
        <dbReference type="EMBL" id="MBS4181319.1"/>
    </source>
</evidence>
<organism evidence="3">
    <name type="scientific">Neobacillus citreus</name>
    <dbReference type="NCBI Taxonomy" id="2833578"/>
    <lineage>
        <taxon>Bacteria</taxon>
        <taxon>Bacillati</taxon>
        <taxon>Bacillota</taxon>
        <taxon>Bacilli</taxon>
        <taxon>Bacillales</taxon>
        <taxon>Bacillaceae</taxon>
        <taxon>Neobacillus</taxon>
    </lineage>
</organism>
<keyword evidence="1" id="KW-0479">Metal-binding</keyword>
<keyword evidence="5" id="KW-1185">Reference proteome</keyword>
<reference evidence="3" key="1">
    <citation type="submission" date="2021-05" db="EMBL/GenBank/DDBJ databases">
        <title>Novel Bacillus species.</title>
        <authorList>
            <person name="Liu G."/>
        </authorList>
    </citation>
    <scope>NUCLEOTIDE SEQUENCE</scope>
    <source>
        <strain evidence="3 5">FJAT-50051</strain>
    </source>
</reference>
<name>A0A942SW82_9BACI</name>
<dbReference type="GO" id="GO:0046872">
    <property type="term" value="F:metal ion binding"/>
    <property type="evidence" value="ECO:0007669"/>
    <property type="project" value="UniProtKB-KW"/>
</dbReference>
<dbReference type="Proteomes" id="UP000677265">
    <property type="component" value="Unassembled WGS sequence"/>
</dbReference>
<dbReference type="PANTHER" id="PTHR11014:SF122">
    <property type="entry name" value="AMIDOHYDROLASE AMHX"/>
    <property type="match status" value="1"/>
</dbReference>
<evidence type="ECO:0000313" key="4">
    <source>
        <dbReference type="EMBL" id="MCH6265917.1"/>
    </source>
</evidence>
<dbReference type="NCBIfam" id="TIGR01891">
    <property type="entry name" value="amidohydrolases"/>
    <property type="match status" value="1"/>
</dbReference>
<feature type="binding site" evidence="1">
    <location>
        <position position="95"/>
    </location>
    <ligand>
        <name>Mn(2+)</name>
        <dbReference type="ChEBI" id="CHEBI:29035"/>
        <label>2</label>
    </ligand>
</feature>
<gene>
    <name evidence="4" type="ORF">KHB02_010320</name>
    <name evidence="3" type="ORF">KHB02_07875</name>
</gene>
<comment type="caution">
    <text evidence="3">The sequence shown here is derived from an EMBL/GenBank/DDBJ whole genome shotgun (WGS) entry which is preliminary data.</text>
</comment>
<dbReference type="InterPro" id="IPR002933">
    <property type="entry name" value="Peptidase_M20"/>
</dbReference>
<dbReference type="Pfam" id="PF07687">
    <property type="entry name" value="M20_dimer"/>
    <property type="match status" value="1"/>
</dbReference>
<dbReference type="InterPro" id="IPR011650">
    <property type="entry name" value="Peptidase_M20_dimer"/>
</dbReference>
<dbReference type="InterPro" id="IPR036264">
    <property type="entry name" value="Bact_exopeptidase_dim_dom"/>
</dbReference>
<feature type="binding site" evidence="1">
    <location>
        <position position="348"/>
    </location>
    <ligand>
        <name>Mn(2+)</name>
        <dbReference type="ChEBI" id="CHEBI:29035"/>
        <label>2</label>
    </ligand>
</feature>
<evidence type="ECO:0000259" key="2">
    <source>
        <dbReference type="Pfam" id="PF07687"/>
    </source>
</evidence>
<dbReference type="Pfam" id="PF01546">
    <property type="entry name" value="Peptidase_M20"/>
    <property type="match status" value="1"/>
</dbReference>
<feature type="binding site" evidence="1">
    <location>
        <position position="93"/>
    </location>
    <ligand>
        <name>Mn(2+)</name>
        <dbReference type="ChEBI" id="CHEBI:29035"/>
        <label>2</label>
    </ligand>
</feature>
<dbReference type="Gene3D" id="3.40.630.10">
    <property type="entry name" value="Zn peptidases"/>
    <property type="match status" value="1"/>
</dbReference>